<dbReference type="Proteomes" id="UP001218218">
    <property type="component" value="Unassembled WGS sequence"/>
</dbReference>
<dbReference type="EMBL" id="JARIHO010000118">
    <property type="protein sequence ID" value="KAJ7302300.1"/>
    <property type="molecule type" value="Genomic_DNA"/>
</dbReference>
<gene>
    <name evidence="3" type="ORF">DFH08DRAFT_826787</name>
</gene>
<feature type="chain" id="PRO_5042179588" evidence="2">
    <location>
        <begin position="27"/>
        <end position="288"/>
    </location>
</feature>
<keyword evidence="2" id="KW-0732">Signal</keyword>
<evidence type="ECO:0000256" key="1">
    <source>
        <dbReference type="SAM" id="MobiDB-lite"/>
    </source>
</evidence>
<keyword evidence="4" id="KW-1185">Reference proteome</keyword>
<comment type="caution">
    <text evidence="3">The sequence shown here is derived from an EMBL/GenBank/DDBJ whole genome shotgun (WGS) entry which is preliminary data.</text>
</comment>
<name>A0AAD7E8L2_9AGAR</name>
<reference evidence="3" key="1">
    <citation type="submission" date="2023-03" db="EMBL/GenBank/DDBJ databases">
        <title>Massive genome expansion in bonnet fungi (Mycena s.s.) driven by repeated elements and novel gene families across ecological guilds.</title>
        <authorList>
            <consortium name="Lawrence Berkeley National Laboratory"/>
            <person name="Harder C.B."/>
            <person name="Miyauchi S."/>
            <person name="Viragh M."/>
            <person name="Kuo A."/>
            <person name="Thoen E."/>
            <person name="Andreopoulos B."/>
            <person name="Lu D."/>
            <person name="Skrede I."/>
            <person name="Drula E."/>
            <person name="Henrissat B."/>
            <person name="Morin E."/>
            <person name="Kohler A."/>
            <person name="Barry K."/>
            <person name="LaButti K."/>
            <person name="Morin E."/>
            <person name="Salamov A."/>
            <person name="Lipzen A."/>
            <person name="Mereny Z."/>
            <person name="Hegedus B."/>
            <person name="Baldrian P."/>
            <person name="Stursova M."/>
            <person name="Weitz H."/>
            <person name="Taylor A."/>
            <person name="Grigoriev I.V."/>
            <person name="Nagy L.G."/>
            <person name="Martin F."/>
            <person name="Kauserud H."/>
        </authorList>
    </citation>
    <scope>NUCLEOTIDE SEQUENCE</scope>
    <source>
        <strain evidence="3">CBHHK002</strain>
    </source>
</reference>
<evidence type="ECO:0000313" key="4">
    <source>
        <dbReference type="Proteomes" id="UP001218218"/>
    </source>
</evidence>
<proteinExistence type="predicted"/>
<feature type="region of interest" description="Disordered" evidence="1">
    <location>
        <begin position="26"/>
        <end position="50"/>
    </location>
</feature>
<evidence type="ECO:0000256" key="2">
    <source>
        <dbReference type="SAM" id="SignalP"/>
    </source>
</evidence>
<sequence>MGCPSHGAPILSLALYFLFNQKQSTALTPDHNPPEKPEAALDGPSPCLEKSAGWRRQTTVGIAVKRLNSPGVEHHKETAVLTAIQNSSSCTAVTLASSWMSSIVARGGMEKQEVKKTTVSQLVRLEEFSPQCRKSHQLADESESESVVVNISPFTPPVLFGACVLAVFATYRISRALGRLQASVGHALLGPAHAPRVDLCSLWNSELRSAVGQPELIVKFSQVDSKAIIREVVWMLAQPEHNCDSQLAACPSSQVTSLAPHSASLVAAVSVPGEIGKDQSAGTDTSKE</sequence>
<organism evidence="3 4">
    <name type="scientific">Mycena albidolilacea</name>
    <dbReference type="NCBI Taxonomy" id="1033008"/>
    <lineage>
        <taxon>Eukaryota</taxon>
        <taxon>Fungi</taxon>
        <taxon>Dikarya</taxon>
        <taxon>Basidiomycota</taxon>
        <taxon>Agaricomycotina</taxon>
        <taxon>Agaricomycetes</taxon>
        <taxon>Agaricomycetidae</taxon>
        <taxon>Agaricales</taxon>
        <taxon>Marasmiineae</taxon>
        <taxon>Mycenaceae</taxon>
        <taxon>Mycena</taxon>
    </lineage>
</organism>
<evidence type="ECO:0000313" key="3">
    <source>
        <dbReference type="EMBL" id="KAJ7302300.1"/>
    </source>
</evidence>
<protein>
    <submittedName>
        <fullName evidence="3">Uncharacterized protein</fullName>
    </submittedName>
</protein>
<feature type="signal peptide" evidence="2">
    <location>
        <begin position="1"/>
        <end position="26"/>
    </location>
</feature>
<accession>A0AAD7E8L2</accession>
<dbReference type="AlphaFoldDB" id="A0AAD7E8L2"/>